<name>A0A0R2BEI6_SECCO</name>
<dbReference type="InterPro" id="IPR000835">
    <property type="entry name" value="HTH_MarR-typ"/>
</dbReference>
<dbReference type="STRING" id="33960.TY91_01040"/>
<evidence type="ECO:0000256" key="2">
    <source>
        <dbReference type="ARBA" id="ARBA00023125"/>
    </source>
</evidence>
<dbReference type="PROSITE" id="PS50995">
    <property type="entry name" value="HTH_MARR_2"/>
    <property type="match status" value="1"/>
</dbReference>
<keyword evidence="3" id="KW-0804">Transcription</keyword>
<proteinExistence type="predicted"/>
<dbReference type="PANTHER" id="PTHR42756:SF1">
    <property type="entry name" value="TRANSCRIPTIONAL REPRESSOR OF EMRAB OPERON"/>
    <property type="match status" value="1"/>
</dbReference>
<dbReference type="PRINTS" id="PR00598">
    <property type="entry name" value="HTHMARR"/>
</dbReference>
<comment type="caution">
    <text evidence="5">The sequence shown here is derived from an EMBL/GenBank/DDBJ whole genome shotgun (WGS) entry which is preliminary data.</text>
</comment>
<dbReference type="SMART" id="SM00347">
    <property type="entry name" value="HTH_MARR"/>
    <property type="match status" value="1"/>
</dbReference>
<dbReference type="InterPro" id="IPR036390">
    <property type="entry name" value="WH_DNA-bd_sf"/>
</dbReference>
<evidence type="ECO:0000256" key="3">
    <source>
        <dbReference type="ARBA" id="ARBA00023163"/>
    </source>
</evidence>
<dbReference type="EMBL" id="AYYR01000009">
    <property type="protein sequence ID" value="KRM77527.1"/>
    <property type="molecule type" value="Genomic_DNA"/>
</dbReference>
<evidence type="ECO:0000313" key="6">
    <source>
        <dbReference type="Proteomes" id="UP000051845"/>
    </source>
</evidence>
<dbReference type="PATRIC" id="fig|1423733.4.peg.3008"/>
<accession>A0A0R2BEI6</accession>
<keyword evidence="2" id="KW-0238">DNA-binding</keyword>
<evidence type="ECO:0000313" key="5">
    <source>
        <dbReference type="EMBL" id="KRM77527.1"/>
    </source>
</evidence>
<evidence type="ECO:0000259" key="4">
    <source>
        <dbReference type="PROSITE" id="PS50995"/>
    </source>
</evidence>
<dbReference type="PANTHER" id="PTHR42756">
    <property type="entry name" value="TRANSCRIPTIONAL REGULATOR, MARR"/>
    <property type="match status" value="1"/>
</dbReference>
<reference evidence="5 6" key="1">
    <citation type="journal article" date="2015" name="Genome Announc.">
        <title>Expanding the biotechnology potential of lactobacilli through comparative genomics of 213 strains and associated genera.</title>
        <authorList>
            <person name="Sun Z."/>
            <person name="Harris H.M."/>
            <person name="McCann A."/>
            <person name="Guo C."/>
            <person name="Argimon S."/>
            <person name="Zhang W."/>
            <person name="Yang X."/>
            <person name="Jeffery I.B."/>
            <person name="Cooney J.C."/>
            <person name="Kagawa T.F."/>
            <person name="Liu W."/>
            <person name="Song Y."/>
            <person name="Salvetti E."/>
            <person name="Wrobel A."/>
            <person name="Rasinkangas P."/>
            <person name="Parkhill J."/>
            <person name="Rea M.C."/>
            <person name="O'Sullivan O."/>
            <person name="Ritari J."/>
            <person name="Douillard F.P."/>
            <person name="Paul Ross R."/>
            <person name="Yang R."/>
            <person name="Briner A.E."/>
            <person name="Felis G.E."/>
            <person name="de Vos W.M."/>
            <person name="Barrangou R."/>
            <person name="Klaenhammer T.R."/>
            <person name="Caufield P.W."/>
            <person name="Cui Y."/>
            <person name="Zhang H."/>
            <person name="O'Toole P.W."/>
        </authorList>
    </citation>
    <scope>NUCLEOTIDE SEQUENCE [LARGE SCALE GENOMIC DNA]</scope>
    <source>
        <strain evidence="5 6">DSM 20515</strain>
    </source>
</reference>
<dbReference type="SUPFAM" id="SSF46785">
    <property type="entry name" value="Winged helix' DNA-binding domain"/>
    <property type="match status" value="1"/>
</dbReference>
<sequence>MLDQALKPLNLNTSNYYFILKIAGHADLTQNQLFNLIHLDHSNVTRRLDQLMQLGMVTKIRSTKDGRQWRLSLTDSGLALVPQIEQAVTAVNAKFFHRLTPVQVQTLTVLLTHLQEE</sequence>
<dbReference type="AlphaFoldDB" id="A0A0R2BEI6"/>
<feature type="domain" description="HTH marR-type" evidence="4">
    <location>
        <begin position="1"/>
        <end position="116"/>
    </location>
</feature>
<gene>
    <name evidence="5" type="ORF">FC82_GL002882</name>
</gene>
<dbReference type="Proteomes" id="UP000051845">
    <property type="component" value="Unassembled WGS sequence"/>
</dbReference>
<dbReference type="InterPro" id="IPR036388">
    <property type="entry name" value="WH-like_DNA-bd_sf"/>
</dbReference>
<dbReference type="Gene3D" id="1.10.10.10">
    <property type="entry name" value="Winged helix-like DNA-binding domain superfamily/Winged helix DNA-binding domain"/>
    <property type="match status" value="1"/>
</dbReference>
<dbReference type="GO" id="GO:0003700">
    <property type="term" value="F:DNA-binding transcription factor activity"/>
    <property type="evidence" value="ECO:0007669"/>
    <property type="project" value="InterPro"/>
</dbReference>
<protein>
    <recommendedName>
        <fullName evidence="4">HTH marR-type domain-containing protein</fullName>
    </recommendedName>
</protein>
<evidence type="ECO:0000256" key="1">
    <source>
        <dbReference type="ARBA" id="ARBA00023015"/>
    </source>
</evidence>
<dbReference type="GO" id="GO:0003677">
    <property type="term" value="F:DNA binding"/>
    <property type="evidence" value="ECO:0007669"/>
    <property type="project" value="UniProtKB-KW"/>
</dbReference>
<organism evidence="5 6">
    <name type="scientific">Secundilactobacillus collinoides DSM 20515 = JCM 1123</name>
    <dbReference type="NCBI Taxonomy" id="1423733"/>
    <lineage>
        <taxon>Bacteria</taxon>
        <taxon>Bacillati</taxon>
        <taxon>Bacillota</taxon>
        <taxon>Bacilli</taxon>
        <taxon>Lactobacillales</taxon>
        <taxon>Lactobacillaceae</taxon>
        <taxon>Secundilactobacillus</taxon>
    </lineage>
</organism>
<keyword evidence="1" id="KW-0805">Transcription regulation</keyword>
<dbReference type="Pfam" id="PF12802">
    <property type="entry name" value="MarR_2"/>
    <property type="match status" value="1"/>
</dbReference>